<dbReference type="eggNOG" id="COG0524">
    <property type="taxonomic scope" value="Bacteria"/>
</dbReference>
<dbReference type="PANTHER" id="PTHR43320:SF2">
    <property type="entry name" value="2-DEHYDRO-3-DEOXYGLUCONOKINASE_2-DEHYDRO-3-DEOXYGALACTONOKINASE"/>
    <property type="match status" value="1"/>
</dbReference>
<dbReference type="PATRIC" id="fig|1297617.4.peg.3412"/>
<dbReference type="OrthoDB" id="9813569at2"/>
<dbReference type="EMBL" id="QEKK01000013">
    <property type="protein sequence ID" value="PVY46763.1"/>
    <property type="molecule type" value="Genomic_DNA"/>
</dbReference>
<organism evidence="5 7">
    <name type="scientific">Intestinimonas butyriciproducens</name>
    <dbReference type="NCBI Taxonomy" id="1297617"/>
    <lineage>
        <taxon>Bacteria</taxon>
        <taxon>Bacillati</taxon>
        <taxon>Bacillota</taxon>
        <taxon>Clostridia</taxon>
        <taxon>Eubacteriales</taxon>
        <taxon>Intestinimonas</taxon>
    </lineage>
</organism>
<evidence type="ECO:0000313" key="8">
    <source>
        <dbReference type="Proteomes" id="UP000245778"/>
    </source>
</evidence>
<dbReference type="STRING" id="1297617.IB211_03322c"/>
<dbReference type="EC" id="2.7.1.45" evidence="5"/>
<protein>
    <submittedName>
        <fullName evidence="5">2-dehydro-3-deoxygluconate kinase</fullName>
        <ecNumber evidence="5">2.7.1.45</ecNumber>
    </submittedName>
    <submittedName>
        <fullName evidence="6">2-dehydro-3-deoxygluconokinase</fullName>
    </submittedName>
</protein>
<evidence type="ECO:0000256" key="2">
    <source>
        <dbReference type="ARBA" id="ARBA00022679"/>
    </source>
</evidence>
<dbReference type="CDD" id="cd01166">
    <property type="entry name" value="KdgK"/>
    <property type="match status" value="1"/>
</dbReference>
<dbReference type="InterPro" id="IPR011611">
    <property type="entry name" value="PfkB_dom"/>
</dbReference>
<dbReference type="InterPro" id="IPR052700">
    <property type="entry name" value="Carb_kinase_PfkB-like"/>
</dbReference>
<dbReference type="AlphaFoldDB" id="A0A0S2W8R1"/>
<dbReference type="PANTHER" id="PTHR43320">
    <property type="entry name" value="SUGAR KINASE"/>
    <property type="match status" value="1"/>
</dbReference>
<evidence type="ECO:0000313" key="6">
    <source>
        <dbReference type="EMBL" id="PVY46763.1"/>
    </source>
</evidence>
<dbReference type="Gene3D" id="3.40.1190.20">
    <property type="match status" value="1"/>
</dbReference>
<dbReference type="EMBL" id="CP011307">
    <property type="protein sequence ID" value="ALP95710.1"/>
    <property type="molecule type" value="Genomic_DNA"/>
</dbReference>
<name>A0A0S2W8R1_9FIRM</name>
<comment type="similarity">
    <text evidence="1">Belongs to the carbohydrate kinase PfkB family.</text>
</comment>
<accession>A0A0S2W8R1</accession>
<dbReference type="SUPFAM" id="SSF53613">
    <property type="entry name" value="Ribokinase-like"/>
    <property type="match status" value="1"/>
</dbReference>
<sequence length="356" mass="39700">MAKYDFMSFGEAMVRFTPPGHDRLGQAEELQLGIAAAELNCCVNISNLSRKLLKPQLKTGFVTKLVDAWDGDYIIKHAQMHGVDMSNVVVSPYDKIGRNGRNGKCFIEVGIGPRPSYQTYDRGHSAVAMIQPGDIDWESVLDTRWFHTTGIITAVGEHTATEVAAALRAAKKNGATTSYDLNFRSTLWSREDAQKAMVEIMPYVDVVIGNEEDFETMLGIKADNTDQNFSKLDPESYRGVAQKVMEKYPNVICVGTSLREVTSACLNNWRTVMMTRNGFFVSRKYDNIEIYDRVGGGDSFASALIWGFLEGHPEQEVIDFAAAYSALCHTIRNDWNLVTTEEAYDVMKGGSARVKR</sequence>
<dbReference type="Proteomes" id="UP000064844">
    <property type="component" value="Chromosome"/>
</dbReference>
<reference evidence="7" key="2">
    <citation type="submission" date="2015-04" db="EMBL/GenBank/DDBJ databases">
        <title>A butyrogenic pathway from the amino acid lysine in a human gut commensal.</title>
        <authorList>
            <person name="de Vos W.M."/>
            <person name="Bui N.T.P."/>
            <person name="Plugge C.M."/>
            <person name="Ritari J."/>
        </authorList>
    </citation>
    <scope>NUCLEOTIDE SEQUENCE [LARGE SCALE GENOMIC DNA]</scope>
    <source>
        <strain evidence="7">AF211</strain>
    </source>
</reference>
<evidence type="ECO:0000259" key="4">
    <source>
        <dbReference type="Pfam" id="PF00294"/>
    </source>
</evidence>
<gene>
    <name evidence="6" type="ORF">C7373_11313</name>
    <name evidence="5" type="ORF">IB211_03322c</name>
</gene>
<dbReference type="InterPro" id="IPR029056">
    <property type="entry name" value="Ribokinase-like"/>
</dbReference>
<proteinExistence type="inferred from homology"/>
<dbReference type="Pfam" id="PF00294">
    <property type="entry name" value="PfkB"/>
    <property type="match status" value="1"/>
</dbReference>
<reference evidence="6 8" key="3">
    <citation type="submission" date="2018-04" db="EMBL/GenBank/DDBJ databases">
        <title>Genomic Encyclopedia of Type Strains, Phase IV (KMG-IV): sequencing the most valuable type-strain genomes for metagenomic binning, comparative biology and taxonomic classification.</title>
        <authorList>
            <person name="Goeker M."/>
        </authorList>
    </citation>
    <scope>NUCLEOTIDE SEQUENCE [LARGE SCALE GENOMIC DNA]</scope>
    <source>
        <strain evidence="6 8">DSM 26588</strain>
    </source>
</reference>
<reference evidence="5 7" key="1">
    <citation type="journal article" date="2015" name="Nat. Commun.">
        <title>Production of butyrate from lysine and the Amadori product fructoselysine by a human gut commensal.</title>
        <authorList>
            <person name="Bui T.P."/>
            <person name="Ritari J."/>
            <person name="Boeren S."/>
            <person name="de Waard P."/>
            <person name="Plugge C.M."/>
            <person name="de Vos W.M."/>
        </authorList>
    </citation>
    <scope>NUCLEOTIDE SEQUENCE [LARGE SCALE GENOMIC DNA]</scope>
    <source>
        <strain evidence="5 7">AF211</strain>
    </source>
</reference>
<dbReference type="GeneID" id="93230675"/>
<keyword evidence="2 5" id="KW-0808">Transferase</keyword>
<keyword evidence="3 5" id="KW-0418">Kinase</keyword>
<feature type="domain" description="Carbohydrate kinase PfkB" evidence="4">
    <location>
        <begin position="7"/>
        <end position="328"/>
    </location>
</feature>
<evidence type="ECO:0000256" key="3">
    <source>
        <dbReference type="ARBA" id="ARBA00022777"/>
    </source>
</evidence>
<evidence type="ECO:0000313" key="5">
    <source>
        <dbReference type="EMBL" id="ALP95710.1"/>
    </source>
</evidence>
<dbReference type="Proteomes" id="UP000245778">
    <property type="component" value="Unassembled WGS sequence"/>
</dbReference>
<dbReference type="GO" id="GO:0008673">
    <property type="term" value="F:2-dehydro-3-deoxygluconokinase activity"/>
    <property type="evidence" value="ECO:0007669"/>
    <property type="project" value="UniProtKB-EC"/>
</dbReference>
<evidence type="ECO:0000313" key="7">
    <source>
        <dbReference type="Proteomes" id="UP000064844"/>
    </source>
</evidence>
<dbReference type="KEGG" id="ibu:IB211_03322c"/>
<keyword evidence="7" id="KW-1185">Reference proteome</keyword>
<evidence type="ECO:0000256" key="1">
    <source>
        <dbReference type="ARBA" id="ARBA00010688"/>
    </source>
</evidence>
<dbReference type="RefSeq" id="WP_033118304.1">
    <property type="nucleotide sequence ID" value="NZ_CALICV010000069.1"/>
</dbReference>